<evidence type="ECO:0000313" key="2">
    <source>
        <dbReference type="EMBL" id="RXM94065.1"/>
    </source>
</evidence>
<dbReference type="SMART" id="SM01276">
    <property type="entry name" value="M60-like"/>
    <property type="match status" value="1"/>
</dbReference>
<sequence>MDFKEDLEFLLKGVTQFELNGSGTPSSVLVHGPMAFPIALDEHNQAFIAGARYGRGRVIVITHEGLMSHAPLKPFLFNAMRWLDGGRRGQIGFHPQIQSGPALYSQDGFTCELTDFKEGLSVYCCTSYSSQHASEIHEFVAEGGGLLIGGNQILNRFGLGILSSTLEGRTYKAPESIEHAMKAYHFRTMLSKFAEHVLEEKELAEHESSYLKKLGQDCSSFLRMKAEHSPSYDSIRQLLTQLLKTSGVPQVCDECPVKDFKDNVLLNLGMELYNVTPDPDAILPYIIKDMPNLPTVSGVQVRVDATNEADELWRSTGLFLPPGKPTHIYVPSKLVGCNFRVQIGCQCDNLNNADVLKRAPVVTQRFGIDQEKIKVSNLWGGLIYIIVPKGAKLGPVDITVEEAVMAPYYKGGETSTSDWLQTVRHYPAPWAELEFDNIIISIPSEEVRSLDNPDTLATLWDKIMKGIAELAGIPHRFPRKERYVADVQISHGKNEAHGNMQQEIRENTVRQYLENGAQLQNWSVWTALETYLQLQEGFGWDALKKVYADYHEMKTFCNDMDGKMNMWAETFSKAVNKNLAPFFKAWGWPISDTVTSKLAALPEWSENPMNKYTCNM</sequence>
<name>A0A444V0V0_ACIRT</name>
<dbReference type="InterPro" id="IPR035423">
    <property type="entry name" value="M60-like_N"/>
</dbReference>
<accession>A0A444V0V0</accession>
<keyword evidence="3" id="KW-1185">Reference proteome</keyword>
<dbReference type="PROSITE" id="PS51723">
    <property type="entry name" value="PEPTIDASE_M60"/>
    <property type="match status" value="1"/>
</dbReference>
<evidence type="ECO:0000259" key="1">
    <source>
        <dbReference type="PROSITE" id="PS51723"/>
    </source>
</evidence>
<protein>
    <submittedName>
        <fullName evidence="2">TRPM8 channel-associated factor-like</fullName>
    </submittedName>
</protein>
<comment type="caution">
    <text evidence="2">The sequence shown here is derived from an EMBL/GenBank/DDBJ whole genome shotgun (WGS) entry which is preliminary data.</text>
</comment>
<dbReference type="GO" id="GO:0005886">
    <property type="term" value="C:plasma membrane"/>
    <property type="evidence" value="ECO:0007669"/>
    <property type="project" value="TreeGrafter"/>
</dbReference>
<reference evidence="2 3" key="1">
    <citation type="submission" date="2019-01" db="EMBL/GenBank/DDBJ databases">
        <title>Draft Genome and Complete Hox-Cluster Characterization of the Sterlet Sturgeon (Acipenser ruthenus).</title>
        <authorList>
            <person name="Wei Q."/>
        </authorList>
    </citation>
    <scope>NUCLEOTIDE SEQUENCE [LARGE SCALE GENOMIC DNA]</scope>
    <source>
        <strain evidence="2">WHYD16114868_AA</strain>
        <tissue evidence="2">Blood</tissue>
    </source>
</reference>
<feature type="domain" description="Peptidase M60" evidence="1">
    <location>
        <begin position="311"/>
        <end position="492"/>
    </location>
</feature>
<dbReference type="Pfam" id="PF13402">
    <property type="entry name" value="Peptidase_M60"/>
    <property type="match status" value="2"/>
</dbReference>
<proteinExistence type="predicted"/>
<dbReference type="Gene3D" id="1.10.390.30">
    <property type="entry name" value="Peptidase M60, enhancin-like domain 3"/>
    <property type="match status" value="1"/>
</dbReference>
<dbReference type="GO" id="GO:0090314">
    <property type="term" value="P:positive regulation of protein targeting to membrane"/>
    <property type="evidence" value="ECO:0007669"/>
    <property type="project" value="TreeGrafter"/>
</dbReference>
<dbReference type="PANTHER" id="PTHR15730">
    <property type="entry name" value="EXPERIMENTAL AUTOIMMUNE PROSTATITIS ANTIGEN 2-RELATED"/>
    <property type="match status" value="1"/>
</dbReference>
<dbReference type="EMBL" id="SCEB01003824">
    <property type="protein sequence ID" value="RXM94065.1"/>
    <property type="molecule type" value="Genomic_DNA"/>
</dbReference>
<dbReference type="PANTHER" id="PTHR15730:SF5">
    <property type="entry name" value="SI:CH211-210B2.2-RELATED"/>
    <property type="match status" value="1"/>
</dbReference>
<evidence type="ECO:0000313" key="3">
    <source>
        <dbReference type="Proteomes" id="UP000289886"/>
    </source>
</evidence>
<dbReference type="AlphaFoldDB" id="A0A444V0V0"/>
<dbReference type="Pfam" id="PF17291">
    <property type="entry name" value="M60-like_N"/>
    <property type="match status" value="1"/>
</dbReference>
<dbReference type="InterPro" id="IPR031161">
    <property type="entry name" value="Peptidase_M60_dom"/>
</dbReference>
<dbReference type="Proteomes" id="UP000289886">
    <property type="component" value="Unassembled WGS sequence"/>
</dbReference>
<organism evidence="2 3">
    <name type="scientific">Acipenser ruthenus</name>
    <name type="common">Sterlet sturgeon</name>
    <dbReference type="NCBI Taxonomy" id="7906"/>
    <lineage>
        <taxon>Eukaryota</taxon>
        <taxon>Metazoa</taxon>
        <taxon>Chordata</taxon>
        <taxon>Craniata</taxon>
        <taxon>Vertebrata</taxon>
        <taxon>Euteleostomi</taxon>
        <taxon>Actinopterygii</taxon>
        <taxon>Chondrostei</taxon>
        <taxon>Acipenseriformes</taxon>
        <taxon>Acipenseridae</taxon>
        <taxon>Acipenser</taxon>
    </lineage>
</organism>
<dbReference type="GO" id="GO:0044325">
    <property type="term" value="F:transmembrane transporter binding"/>
    <property type="evidence" value="ECO:0007669"/>
    <property type="project" value="TreeGrafter"/>
</dbReference>
<dbReference type="InterPro" id="IPR051244">
    <property type="entry name" value="TCAF"/>
</dbReference>
<gene>
    <name evidence="2" type="ORF">EOD39_18407</name>
</gene>
<dbReference type="InterPro" id="IPR042279">
    <property type="entry name" value="Pep_M60_3"/>
</dbReference>